<protein>
    <recommendedName>
        <fullName evidence="4">Type II secretion system protein J</fullName>
    </recommendedName>
</protein>
<gene>
    <name evidence="2" type="ORF">COW99_06185</name>
</gene>
<keyword evidence="1" id="KW-0472">Membrane</keyword>
<sequence>MKMYLQPSFLIKSRALNKGFGLLEVIIAGFISTVVLIALAGVQRFVAESYSFSFAEIQAVEEARGGIDVMVKEIREAQPAEDGGYTIELADDQEFIFYADVDNDDRVERVRYYLDNTSLMKGTINPTDDIPVLYLVEDEATRVVAEYIQSGSAPIFYYYNGDWPLKGAGNPLDTQFRLIDTKYMRVFLIVNVNPGRAPQNAELSSGVQLRNLKTNL</sequence>
<comment type="caution">
    <text evidence="2">The sequence shown here is derived from an EMBL/GenBank/DDBJ whole genome shotgun (WGS) entry which is preliminary data.</text>
</comment>
<dbReference type="EMBL" id="PCTA01000035">
    <property type="protein sequence ID" value="PIP61080.1"/>
    <property type="molecule type" value="Genomic_DNA"/>
</dbReference>
<accession>A0A2H0BVL6</accession>
<name>A0A2H0BVL6_9BACT</name>
<proteinExistence type="predicted"/>
<evidence type="ECO:0000313" key="2">
    <source>
        <dbReference type="EMBL" id="PIP61080.1"/>
    </source>
</evidence>
<dbReference type="AlphaFoldDB" id="A0A2H0BVL6"/>
<organism evidence="2 3">
    <name type="scientific">Candidatus Roizmanbacteria bacterium CG22_combo_CG10-13_8_21_14_all_38_20</name>
    <dbReference type="NCBI Taxonomy" id="1974862"/>
    <lineage>
        <taxon>Bacteria</taxon>
        <taxon>Candidatus Roizmaniibacteriota</taxon>
    </lineage>
</organism>
<reference evidence="2 3" key="1">
    <citation type="submission" date="2017-09" db="EMBL/GenBank/DDBJ databases">
        <title>Depth-based differentiation of microbial function through sediment-hosted aquifers and enrichment of novel symbionts in the deep terrestrial subsurface.</title>
        <authorList>
            <person name="Probst A.J."/>
            <person name="Ladd B."/>
            <person name="Jarett J.K."/>
            <person name="Geller-Mcgrath D.E."/>
            <person name="Sieber C.M."/>
            <person name="Emerson J.B."/>
            <person name="Anantharaman K."/>
            <person name="Thomas B.C."/>
            <person name="Malmstrom R."/>
            <person name="Stieglmeier M."/>
            <person name="Klingl A."/>
            <person name="Woyke T."/>
            <person name="Ryan C.M."/>
            <person name="Banfield J.F."/>
        </authorList>
    </citation>
    <scope>NUCLEOTIDE SEQUENCE [LARGE SCALE GENOMIC DNA]</scope>
    <source>
        <strain evidence="2">CG22_combo_CG10-13_8_21_14_all_38_20</strain>
    </source>
</reference>
<dbReference type="Proteomes" id="UP000231246">
    <property type="component" value="Unassembled WGS sequence"/>
</dbReference>
<keyword evidence="1" id="KW-0812">Transmembrane</keyword>
<evidence type="ECO:0000313" key="3">
    <source>
        <dbReference type="Proteomes" id="UP000231246"/>
    </source>
</evidence>
<evidence type="ECO:0000256" key="1">
    <source>
        <dbReference type="SAM" id="Phobius"/>
    </source>
</evidence>
<evidence type="ECO:0008006" key="4">
    <source>
        <dbReference type="Google" id="ProtNLM"/>
    </source>
</evidence>
<keyword evidence="1" id="KW-1133">Transmembrane helix</keyword>
<feature type="transmembrane region" description="Helical" evidence="1">
    <location>
        <begin position="21"/>
        <end position="42"/>
    </location>
</feature>